<organism evidence="2 3">
    <name type="scientific">Cohnella rhizosphaerae</name>
    <dbReference type="NCBI Taxonomy" id="1457232"/>
    <lineage>
        <taxon>Bacteria</taxon>
        <taxon>Bacillati</taxon>
        <taxon>Bacillota</taxon>
        <taxon>Bacilli</taxon>
        <taxon>Bacillales</taxon>
        <taxon>Paenibacillaceae</taxon>
        <taxon>Cohnella</taxon>
    </lineage>
</organism>
<evidence type="ECO:0000259" key="1">
    <source>
        <dbReference type="Pfam" id="PF25198"/>
    </source>
</evidence>
<proteinExistence type="predicted"/>
<dbReference type="PROSITE" id="PS51257">
    <property type="entry name" value="PROKAR_LIPOPROTEIN"/>
    <property type="match status" value="1"/>
</dbReference>
<gene>
    <name evidence="2" type="ORF">OMP40_04965</name>
</gene>
<dbReference type="Proteomes" id="UP001153404">
    <property type="component" value="Unassembled WGS sequence"/>
</dbReference>
<dbReference type="GO" id="GO:0016020">
    <property type="term" value="C:membrane"/>
    <property type="evidence" value="ECO:0007669"/>
    <property type="project" value="InterPro"/>
</dbReference>
<dbReference type="RefSeq" id="WP_277529644.1">
    <property type="nucleotide sequence ID" value="NZ_JAPDIA010000002.1"/>
</dbReference>
<dbReference type="InterPro" id="IPR057336">
    <property type="entry name" value="GerAC_N"/>
</dbReference>
<evidence type="ECO:0000313" key="2">
    <source>
        <dbReference type="EMBL" id="MDG0808810.1"/>
    </source>
</evidence>
<dbReference type="GO" id="GO:0009847">
    <property type="term" value="P:spore germination"/>
    <property type="evidence" value="ECO:0007669"/>
    <property type="project" value="InterPro"/>
</dbReference>
<dbReference type="EMBL" id="JAPDIA010000002">
    <property type="protein sequence ID" value="MDG0808810.1"/>
    <property type="molecule type" value="Genomic_DNA"/>
</dbReference>
<protein>
    <recommendedName>
        <fullName evidence="1">Spore germination protein N-terminal domain-containing protein</fullName>
    </recommendedName>
</protein>
<dbReference type="PANTHER" id="PTHR35789">
    <property type="entry name" value="SPORE GERMINATION PROTEIN B3"/>
    <property type="match status" value="1"/>
</dbReference>
<keyword evidence="3" id="KW-1185">Reference proteome</keyword>
<sequence length="190" mass="21121">MKRIGAWLLAVSLLGGCGDQKILEKIGFVRTIILERPEGQDNALKVTISIPKTNQTESIVYTDIAKSFKQAKIHFDMQNDRKIVLGQLRQVMFGESLARQGVWLPMESVFREPAIGIRAHVVVVEGDIKHIVMRTYAQGGHDGGNISIICFVPILLRGGGSIRICIRFSAIITTTARSRWPRSSARPKRA</sequence>
<dbReference type="Pfam" id="PF25198">
    <property type="entry name" value="Spore_GerAC_N"/>
    <property type="match status" value="1"/>
</dbReference>
<evidence type="ECO:0000313" key="3">
    <source>
        <dbReference type="Proteomes" id="UP001153404"/>
    </source>
</evidence>
<dbReference type="AlphaFoldDB" id="A0A9X4QRP9"/>
<name>A0A9X4QRP9_9BACL</name>
<reference evidence="2" key="1">
    <citation type="submission" date="2022-10" db="EMBL/GenBank/DDBJ databases">
        <title>Comparative genomic analysis of Cohnella hashimotonis sp. nov., isolated from the International Space Station.</title>
        <authorList>
            <person name="Simpson A."/>
            <person name="Venkateswaran K."/>
        </authorList>
    </citation>
    <scope>NUCLEOTIDE SEQUENCE</scope>
    <source>
        <strain evidence="2">DSM 28161</strain>
    </source>
</reference>
<dbReference type="PANTHER" id="PTHR35789:SF1">
    <property type="entry name" value="SPORE GERMINATION PROTEIN B3"/>
    <property type="match status" value="1"/>
</dbReference>
<comment type="caution">
    <text evidence="2">The sequence shown here is derived from an EMBL/GenBank/DDBJ whole genome shotgun (WGS) entry which is preliminary data.</text>
</comment>
<feature type="domain" description="Spore germination protein N-terminal" evidence="1">
    <location>
        <begin position="19"/>
        <end position="136"/>
    </location>
</feature>
<dbReference type="InterPro" id="IPR008844">
    <property type="entry name" value="Spore_GerAC-like"/>
</dbReference>
<accession>A0A9X4QRP9</accession>